<feature type="compositionally biased region" description="Basic and acidic residues" evidence="1">
    <location>
        <begin position="329"/>
        <end position="344"/>
    </location>
</feature>
<gene>
    <name evidence="3" type="ORF">Anas_06834</name>
</gene>
<protein>
    <submittedName>
        <fullName evidence="3">Uncharacterized protein</fullName>
    </submittedName>
</protein>
<feature type="transmembrane region" description="Helical" evidence="2">
    <location>
        <begin position="30"/>
        <end position="56"/>
    </location>
</feature>
<evidence type="ECO:0000256" key="2">
    <source>
        <dbReference type="SAM" id="Phobius"/>
    </source>
</evidence>
<evidence type="ECO:0000256" key="1">
    <source>
        <dbReference type="SAM" id="MobiDB-lite"/>
    </source>
</evidence>
<organism evidence="3 4">
    <name type="scientific">Armadillidium nasatum</name>
    <dbReference type="NCBI Taxonomy" id="96803"/>
    <lineage>
        <taxon>Eukaryota</taxon>
        <taxon>Metazoa</taxon>
        <taxon>Ecdysozoa</taxon>
        <taxon>Arthropoda</taxon>
        <taxon>Crustacea</taxon>
        <taxon>Multicrustacea</taxon>
        <taxon>Malacostraca</taxon>
        <taxon>Eumalacostraca</taxon>
        <taxon>Peracarida</taxon>
        <taxon>Isopoda</taxon>
        <taxon>Oniscidea</taxon>
        <taxon>Crinocheta</taxon>
        <taxon>Armadillidiidae</taxon>
        <taxon>Armadillidium</taxon>
    </lineage>
</organism>
<name>A0A5N5SP61_9CRUS</name>
<dbReference type="EMBL" id="SEYY01022016">
    <property type="protein sequence ID" value="KAB7495874.1"/>
    <property type="molecule type" value="Genomic_DNA"/>
</dbReference>
<keyword evidence="4" id="KW-1185">Reference proteome</keyword>
<dbReference type="OrthoDB" id="10421510at2759"/>
<keyword evidence="2" id="KW-0812">Transmembrane</keyword>
<keyword evidence="2" id="KW-0472">Membrane</keyword>
<accession>A0A5N5SP61</accession>
<reference evidence="3 4" key="1">
    <citation type="journal article" date="2019" name="PLoS Biol.">
        <title>Sex chromosomes control vertical transmission of feminizing Wolbachia symbionts in an isopod.</title>
        <authorList>
            <person name="Becking T."/>
            <person name="Chebbi M.A."/>
            <person name="Giraud I."/>
            <person name="Moumen B."/>
            <person name="Laverre T."/>
            <person name="Caubet Y."/>
            <person name="Peccoud J."/>
            <person name="Gilbert C."/>
            <person name="Cordaux R."/>
        </authorList>
    </citation>
    <scope>NUCLEOTIDE SEQUENCE [LARGE SCALE GENOMIC DNA]</scope>
    <source>
        <strain evidence="3">ANa2</strain>
        <tissue evidence="3">Whole body excluding digestive tract and cuticle</tissue>
    </source>
</reference>
<evidence type="ECO:0000313" key="4">
    <source>
        <dbReference type="Proteomes" id="UP000326759"/>
    </source>
</evidence>
<proteinExistence type="predicted"/>
<keyword evidence="2" id="KW-1133">Transmembrane helix</keyword>
<dbReference type="AlphaFoldDB" id="A0A5N5SP61"/>
<comment type="caution">
    <text evidence="3">The sequence shown here is derived from an EMBL/GenBank/DDBJ whole genome shotgun (WGS) entry which is preliminary data.</text>
</comment>
<evidence type="ECO:0000313" key="3">
    <source>
        <dbReference type="EMBL" id="KAB7495874.1"/>
    </source>
</evidence>
<feature type="region of interest" description="Disordered" evidence="1">
    <location>
        <begin position="236"/>
        <end position="261"/>
    </location>
</feature>
<sequence>MNDTTVIFTRGILKDDGSGNEEMTRSHDTWVLLLVVSVLSTLLCVIVIICCLWFCLKFCLNPSLLNSWRQVQCFPNNQPGFPPNPREFVDMEEISEKIAELKATKVNANHNSGASEHLGYKPGSKNFSLPILPTPRSWTPSPPFPQTSHNQKLNTNHHLSCNNCCKNHCHHCRTHHECFTAFEDASRCQICSFEATRKLSNFHKYCKDIQTPRRPKTEITRTMSYRKSSTFIPGVFEGENSSLGSKKNLPRETSENISENNLSYKKKLQKSVSNKRFQSKGMGKISKRPNTPMVVAQESVSSESSDAASALNRSSGTYWKIFHTKESHNDETKDFGEEDSKYDATEPSMSWDHLAPDLSRSKEEYVEAKAEIDPSRVTAVFHQDKNIEENGSENVNISVQTSSVI</sequence>
<dbReference type="Proteomes" id="UP000326759">
    <property type="component" value="Unassembled WGS sequence"/>
</dbReference>
<feature type="region of interest" description="Disordered" evidence="1">
    <location>
        <begin position="329"/>
        <end position="356"/>
    </location>
</feature>